<sequence length="101" mass="11924">MENLLGILLLAIIGYLFWQQRRQTELANYFINQRCEHLGLQLLNTARGEHRLRDRNGRWGWHTIYLFEFSADGQDAYQGHIVMKGFHPLTIHVPPHRMPGE</sequence>
<name>A0A0B9H7R9_9GAMM</name>
<accession>A0A0B9H7R9</accession>
<dbReference type="Pfam" id="PF11743">
    <property type="entry name" value="DUF3301"/>
    <property type="match status" value="1"/>
</dbReference>
<reference evidence="1 2" key="1">
    <citation type="submission" date="2014-12" db="EMBL/GenBank/DDBJ databases">
        <title>Genome sequencing of Photobacterium gaetbulicola AD005a.</title>
        <authorList>
            <person name="Adrian T.G.S."/>
            <person name="Chan K.G."/>
        </authorList>
    </citation>
    <scope>NUCLEOTIDE SEQUENCE [LARGE SCALE GENOMIC DNA]</scope>
    <source>
        <strain evidence="1 2">AD005a</strain>
    </source>
</reference>
<dbReference type="AlphaFoldDB" id="A0A0B9H7R9"/>
<gene>
    <name evidence="1" type="ORF">RJ45_03855</name>
</gene>
<dbReference type="EMBL" id="JWLZ01000035">
    <property type="protein sequence ID" value="KHT64952.1"/>
    <property type="molecule type" value="Genomic_DNA"/>
</dbReference>
<evidence type="ECO:0008006" key="3">
    <source>
        <dbReference type="Google" id="ProtNLM"/>
    </source>
</evidence>
<comment type="caution">
    <text evidence="1">The sequence shown here is derived from an EMBL/GenBank/DDBJ whole genome shotgun (WGS) entry which is preliminary data.</text>
</comment>
<dbReference type="Proteomes" id="UP000031278">
    <property type="component" value="Unassembled WGS sequence"/>
</dbReference>
<evidence type="ECO:0000313" key="1">
    <source>
        <dbReference type="EMBL" id="KHT64952.1"/>
    </source>
</evidence>
<protein>
    <recommendedName>
        <fullName evidence="3">DUF3301 domain-containing protein</fullName>
    </recommendedName>
</protein>
<dbReference type="RefSeq" id="WP_039458295.1">
    <property type="nucleotide sequence ID" value="NZ_JWLZ01000035.1"/>
</dbReference>
<proteinExistence type="predicted"/>
<evidence type="ECO:0000313" key="2">
    <source>
        <dbReference type="Proteomes" id="UP000031278"/>
    </source>
</evidence>
<organism evidence="1 2">
    <name type="scientific">Photobacterium gaetbulicola</name>
    <dbReference type="NCBI Taxonomy" id="1295392"/>
    <lineage>
        <taxon>Bacteria</taxon>
        <taxon>Pseudomonadati</taxon>
        <taxon>Pseudomonadota</taxon>
        <taxon>Gammaproteobacteria</taxon>
        <taxon>Vibrionales</taxon>
        <taxon>Vibrionaceae</taxon>
        <taxon>Photobacterium</taxon>
    </lineage>
</organism>
<dbReference type="InterPro" id="IPR021732">
    <property type="entry name" value="DUF3301"/>
</dbReference>